<sequence length="166" mass="19320">EARMGISFEDRWTENSGAYANAVKLSDDLEFQKALDKLERLIILRLFELEKSRMRGTGYKLRVQIAKGLQERSKTIGAALSRFNKAAEKRDKSHIAITMAQLIDTVFVADVSILRECRIDIRQKIWSKPSIRKAIVAWQETLRAKEELQRVAVETRRLHTWVYDEE</sequence>
<gene>
    <name evidence="1" type="ORF">BOTBODRAFT_90530</name>
</gene>
<protein>
    <submittedName>
        <fullName evidence="1">Uncharacterized protein</fullName>
    </submittedName>
</protein>
<dbReference type="AlphaFoldDB" id="A0A067MCG5"/>
<feature type="non-terminal residue" evidence="1">
    <location>
        <position position="166"/>
    </location>
</feature>
<dbReference type="HOGENOM" id="CLU_013084_0_1_1"/>
<organism evidence="1 2">
    <name type="scientific">Botryobasidium botryosum (strain FD-172 SS1)</name>
    <dbReference type="NCBI Taxonomy" id="930990"/>
    <lineage>
        <taxon>Eukaryota</taxon>
        <taxon>Fungi</taxon>
        <taxon>Dikarya</taxon>
        <taxon>Basidiomycota</taxon>
        <taxon>Agaricomycotina</taxon>
        <taxon>Agaricomycetes</taxon>
        <taxon>Cantharellales</taxon>
        <taxon>Botryobasidiaceae</taxon>
        <taxon>Botryobasidium</taxon>
    </lineage>
</organism>
<dbReference type="OrthoDB" id="2676448at2759"/>
<proteinExistence type="predicted"/>
<accession>A0A067MCG5</accession>
<reference evidence="2" key="1">
    <citation type="journal article" date="2014" name="Proc. Natl. Acad. Sci. U.S.A.">
        <title>Extensive sampling of basidiomycete genomes demonstrates inadequacy of the white-rot/brown-rot paradigm for wood decay fungi.</title>
        <authorList>
            <person name="Riley R."/>
            <person name="Salamov A.A."/>
            <person name="Brown D.W."/>
            <person name="Nagy L.G."/>
            <person name="Floudas D."/>
            <person name="Held B.W."/>
            <person name="Levasseur A."/>
            <person name="Lombard V."/>
            <person name="Morin E."/>
            <person name="Otillar R."/>
            <person name="Lindquist E.A."/>
            <person name="Sun H."/>
            <person name="LaButti K.M."/>
            <person name="Schmutz J."/>
            <person name="Jabbour D."/>
            <person name="Luo H."/>
            <person name="Baker S.E."/>
            <person name="Pisabarro A.G."/>
            <person name="Walton J.D."/>
            <person name="Blanchette R.A."/>
            <person name="Henrissat B."/>
            <person name="Martin F."/>
            <person name="Cullen D."/>
            <person name="Hibbett D.S."/>
            <person name="Grigoriev I.V."/>
        </authorList>
    </citation>
    <scope>NUCLEOTIDE SEQUENCE [LARGE SCALE GENOMIC DNA]</scope>
    <source>
        <strain evidence="2">FD-172 SS1</strain>
    </source>
</reference>
<keyword evidence="2" id="KW-1185">Reference proteome</keyword>
<dbReference type="EMBL" id="KL198043">
    <property type="protein sequence ID" value="KDQ13443.1"/>
    <property type="molecule type" value="Genomic_DNA"/>
</dbReference>
<dbReference type="STRING" id="930990.A0A067MCG5"/>
<evidence type="ECO:0000313" key="1">
    <source>
        <dbReference type="EMBL" id="KDQ13443.1"/>
    </source>
</evidence>
<evidence type="ECO:0000313" key="2">
    <source>
        <dbReference type="Proteomes" id="UP000027195"/>
    </source>
</evidence>
<dbReference type="InParanoid" id="A0A067MCG5"/>
<feature type="non-terminal residue" evidence="1">
    <location>
        <position position="1"/>
    </location>
</feature>
<dbReference type="Proteomes" id="UP000027195">
    <property type="component" value="Unassembled WGS sequence"/>
</dbReference>
<name>A0A067MCG5_BOTB1</name>